<dbReference type="AlphaFoldDB" id="B4GXT2"/>
<dbReference type="SMART" id="SM00184">
    <property type="entry name" value="RING"/>
    <property type="match status" value="1"/>
</dbReference>
<dbReference type="PANTHER" id="PTHR23041">
    <property type="entry name" value="RING FINGER DOMAIN-CONTAINING"/>
    <property type="match status" value="1"/>
</dbReference>
<evidence type="ECO:0000256" key="5">
    <source>
        <dbReference type="SAM" id="MobiDB-lite"/>
    </source>
</evidence>
<feature type="region of interest" description="Disordered" evidence="5">
    <location>
        <begin position="36"/>
        <end position="58"/>
    </location>
</feature>
<dbReference type="OMA" id="EGAYKCP"/>
<dbReference type="eggNOG" id="KOG0320">
    <property type="taxonomic scope" value="Eukaryota"/>
</dbReference>
<keyword evidence="2 4" id="KW-0863">Zinc-finger</keyword>
<dbReference type="SMR" id="B4GXT2"/>
<keyword evidence="8" id="KW-1185">Reference proteome</keyword>
<feature type="domain" description="RING-type" evidence="6">
    <location>
        <begin position="64"/>
        <end position="104"/>
    </location>
</feature>
<dbReference type="SUPFAM" id="SSF57850">
    <property type="entry name" value="RING/U-box"/>
    <property type="match status" value="1"/>
</dbReference>
<dbReference type="HOGENOM" id="CLU_2090753_0_0_1"/>
<organism evidence="8">
    <name type="scientific">Drosophila persimilis</name>
    <name type="common">Fruit fly</name>
    <dbReference type="NCBI Taxonomy" id="7234"/>
    <lineage>
        <taxon>Eukaryota</taxon>
        <taxon>Metazoa</taxon>
        <taxon>Ecdysozoa</taxon>
        <taxon>Arthropoda</taxon>
        <taxon>Hexapoda</taxon>
        <taxon>Insecta</taxon>
        <taxon>Pterygota</taxon>
        <taxon>Neoptera</taxon>
        <taxon>Endopterygota</taxon>
        <taxon>Diptera</taxon>
        <taxon>Brachycera</taxon>
        <taxon>Muscomorpha</taxon>
        <taxon>Ephydroidea</taxon>
        <taxon>Drosophilidae</taxon>
        <taxon>Drosophila</taxon>
        <taxon>Sophophora</taxon>
    </lineage>
</organism>
<dbReference type="GO" id="GO:0045944">
    <property type="term" value="P:positive regulation of transcription by RNA polymerase II"/>
    <property type="evidence" value="ECO:0007669"/>
    <property type="project" value="TreeGrafter"/>
</dbReference>
<dbReference type="STRING" id="7234.B4GXT2"/>
<reference evidence="7 8" key="1">
    <citation type="journal article" date="2007" name="Nature">
        <title>Evolution of genes and genomes on the Drosophila phylogeny.</title>
        <authorList>
            <consortium name="Drosophila 12 Genomes Consortium"/>
            <person name="Clark A.G."/>
            <person name="Eisen M.B."/>
            <person name="Smith D.R."/>
            <person name="Bergman C.M."/>
            <person name="Oliver B."/>
            <person name="Markow T.A."/>
            <person name="Kaufman T.C."/>
            <person name="Kellis M."/>
            <person name="Gelbart W."/>
            <person name="Iyer V.N."/>
            <person name="Pollard D.A."/>
            <person name="Sackton T.B."/>
            <person name="Larracuente A.M."/>
            <person name="Singh N.D."/>
            <person name="Abad J.P."/>
            <person name="Abt D.N."/>
            <person name="Adryan B."/>
            <person name="Aguade M."/>
            <person name="Akashi H."/>
            <person name="Anderson W.W."/>
            <person name="Aquadro C.F."/>
            <person name="Ardell D.H."/>
            <person name="Arguello R."/>
            <person name="Artieri C.G."/>
            <person name="Barbash D.A."/>
            <person name="Barker D."/>
            <person name="Barsanti P."/>
            <person name="Batterham P."/>
            <person name="Batzoglou S."/>
            <person name="Begun D."/>
            <person name="Bhutkar A."/>
            <person name="Blanco E."/>
            <person name="Bosak S.A."/>
            <person name="Bradley R.K."/>
            <person name="Brand A.D."/>
            <person name="Brent M.R."/>
            <person name="Brooks A.N."/>
            <person name="Brown R.H."/>
            <person name="Butlin R.K."/>
            <person name="Caggese C."/>
            <person name="Calvi B.R."/>
            <person name="Bernardo de Carvalho A."/>
            <person name="Caspi A."/>
            <person name="Castrezana S."/>
            <person name="Celniker S.E."/>
            <person name="Chang J.L."/>
            <person name="Chapple C."/>
            <person name="Chatterji S."/>
            <person name="Chinwalla A."/>
            <person name="Civetta A."/>
            <person name="Clifton S.W."/>
            <person name="Comeron J.M."/>
            <person name="Costello J.C."/>
            <person name="Coyne J.A."/>
            <person name="Daub J."/>
            <person name="David R.G."/>
            <person name="Delcher A.L."/>
            <person name="Delehaunty K."/>
            <person name="Do C.B."/>
            <person name="Ebling H."/>
            <person name="Edwards K."/>
            <person name="Eickbush T."/>
            <person name="Evans J.D."/>
            <person name="Filipski A."/>
            <person name="Findeiss S."/>
            <person name="Freyhult E."/>
            <person name="Fulton L."/>
            <person name="Fulton R."/>
            <person name="Garcia A.C."/>
            <person name="Gardiner A."/>
            <person name="Garfield D.A."/>
            <person name="Garvin B.E."/>
            <person name="Gibson G."/>
            <person name="Gilbert D."/>
            <person name="Gnerre S."/>
            <person name="Godfrey J."/>
            <person name="Good R."/>
            <person name="Gotea V."/>
            <person name="Gravely B."/>
            <person name="Greenberg A.J."/>
            <person name="Griffiths-Jones S."/>
            <person name="Gross S."/>
            <person name="Guigo R."/>
            <person name="Gustafson E.A."/>
            <person name="Haerty W."/>
            <person name="Hahn M.W."/>
            <person name="Halligan D.L."/>
            <person name="Halpern A.L."/>
            <person name="Halter G.M."/>
            <person name="Han M.V."/>
            <person name="Heger A."/>
            <person name="Hillier L."/>
            <person name="Hinrichs A.S."/>
            <person name="Holmes I."/>
            <person name="Hoskins R.A."/>
            <person name="Hubisz M.J."/>
            <person name="Hultmark D."/>
            <person name="Huntley M.A."/>
            <person name="Jaffe D.B."/>
            <person name="Jagadeeshan S."/>
            <person name="Jeck W.R."/>
            <person name="Johnson J."/>
            <person name="Jones C.D."/>
            <person name="Jordan W.C."/>
            <person name="Karpen G.H."/>
            <person name="Kataoka E."/>
            <person name="Keightley P.D."/>
            <person name="Kheradpour P."/>
            <person name="Kirkness E.F."/>
            <person name="Koerich L.B."/>
            <person name="Kristiansen K."/>
            <person name="Kudrna D."/>
            <person name="Kulathinal R.J."/>
            <person name="Kumar S."/>
            <person name="Kwok R."/>
            <person name="Lander E."/>
            <person name="Langley C.H."/>
            <person name="Lapoint R."/>
            <person name="Lazzaro B.P."/>
            <person name="Lee S.J."/>
            <person name="Levesque L."/>
            <person name="Li R."/>
            <person name="Lin C.F."/>
            <person name="Lin M.F."/>
            <person name="Lindblad-Toh K."/>
            <person name="Llopart A."/>
            <person name="Long M."/>
            <person name="Low L."/>
            <person name="Lozovsky E."/>
            <person name="Lu J."/>
            <person name="Luo M."/>
            <person name="Machado C.A."/>
            <person name="Makalowski W."/>
            <person name="Marzo M."/>
            <person name="Matsuda M."/>
            <person name="Matzkin L."/>
            <person name="McAllister B."/>
            <person name="McBride C.S."/>
            <person name="McKernan B."/>
            <person name="McKernan K."/>
            <person name="Mendez-Lago M."/>
            <person name="Minx P."/>
            <person name="Mollenhauer M.U."/>
            <person name="Montooth K."/>
            <person name="Mount S.M."/>
            <person name="Mu X."/>
            <person name="Myers E."/>
            <person name="Negre B."/>
            <person name="Newfeld S."/>
            <person name="Nielsen R."/>
            <person name="Noor M.A."/>
            <person name="O'Grady P."/>
            <person name="Pachter L."/>
            <person name="Papaceit M."/>
            <person name="Parisi M.J."/>
            <person name="Parisi M."/>
            <person name="Parts L."/>
            <person name="Pedersen J.S."/>
            <person name="Pesole G."/>
            <person name="Phillippy A.M."/>
            <person name="Ponting C.P."/>
            <person name="Pop M."/>
            <person name="Porcelli D."/>
            <person name="Powell J.R."/>
            <person name="Prohaska S."/>
            <person name="Pruitt K."/>
            <person name="Puig M."/>
            <person name="Quesneville H."/>
            <person name="Ram K.R."/>
            <person name="Rand D."/>
            <person name="Rasmussen M.D."/>
            <person name="Reed L.K."/>
            <person name="Reenan R."/>
            <person name="Reily A."/>
            <person name="Remington K.A."/>
            <person name="Rieger T.T."/>
            <person name="Ritchie M.G."/>
            <person name="Robin C."/>
            <person name="Rogers Y.H."/>
            <person name="Rohde C."/>
            <person name="Rozas J."/>
            <person name="Rubenfield M.J."/>
            <person name="Ruiz A."/>
            <person name="Russo S."/>
            <person name="Salzberg S.L."/>
            <person name="Sanchez-Gracia A."/>
            <person name="Saranga D.J."/>
            <person name="Sato H."/>
            <person name="Schaeffer S.W."/>
            <person name="Schatz M.C."/>
            <person name="Schlenke T."/>
            <person name="Schwartz R."/>
            <person name="Segarra C."/>
            <person name="Singh R.S."/>
            <person name="Sirot L."/>
            <person name="Sirota M."/>
            <person name="Sisneros N.B."/>
            <person name="Smith C.D."/>
            <person name="Smith T.F."/>
            <person name="Spieth J."/>
            <person name="Stage D.E."/>
            <person name="Stark A."/>
            <person name="Stephan W."/>
            <person name="Strausberg R.L."/>
            <person name="Strempel S."/>
            <person name="Sturgill D."/>
            <person name="Sutton G."/>
            <person name="Sutton G.G."/>
            <person name="Tao W."/>
            <person name="Teichmann S."/>
            <person name="Tobari Y.N."/>
            <person name="Tomimura Y."/>
            <person name="Tsolas J.M."/>
            <person name="Valente V.L."/>
            <person name="Venter E."/>
            <person name="Venter J.C."/>
            <person name="Vicario S."/>
            <person name="Vieira F.G."/>
            <person name="Vilella A.J."/>
            <person name="Villasante A."/>
            <person name="Walenz B."/>
            <person name="Wang J."/>
            <person name="Wasserman M."/>
            <person name="Watts T."/>
            <person name="Wilson D."/>
            <person name="Wilson R.K."/>
            <person name="Wing R.A."/>
            <person name="Wolfner M.F."/>
            <person name="Wong A."/>
            <person name="Wong G.K."/>
            <person name="Wu C.I."/>
            <person name="Wu G."/>
            <person name="Yamamoto D."/>
            <person name="Yang H.P."/>
            <person name="Yang S.P."/>
            <person name="Yorke J.A."/>
            <person name="Yoshida K."/>
            <person name="Zdobnov E."/>
            <person name="Zhang P."/>
            <person name="Zhang Y."/>
            <person name="Zimin A.V."/>
            <person name="Baldwin J."/>
            <person name="Abdouelleil A."/>
            <person name="Abdulkadir J."/>
            <person name="Abebe A."/>
            <person name="Abera B."/>
            <person name="Abreu J."/>
            <person name="Acer S.C."/>
            <person name="Aftuck L."/>
            <person name="Alexander A."/>
            <person name="An P."/>
            <person name="Anderson E."/>
            <person name="Anderson S."/>
            <person name="Arachi H."/>
            <person name="Azer M."/>
            <person name="Bachantsang P."/>
            <person name="Barry A."/>
            <person name="Bayul T."/>
            <person name="Berlin A."/>
            <person name="Bessette D."/>
            <person name="Bloom T."/>
            <person name="Blye J."/>
            <person name="Boguslavskiy L."/>
            <person name="Bonnet C."/>
            <person name="Boukhgalter B."/>
            <person name="Bourzgui I."/>
            <person name="Brown A."/>
            <person name="Cahill P."/>
            <person name="Channer S."/>
            <person name="Cheshatsang Y."/>
            <person name="Chuda L."/>
            <person name="Citroen M."/>
            <person name="Collymore A."/>
            <person name="Cooke P."/>
            <person name="Costello M."/>
            <person name="D'Aco K."/>
            <person name="Daza R."/>
            <person name="De Haan G."/>
            <person name="DeGray S."/>
            <person name="DeMaso C."/>
            <person name="Dhargay N."/>
            <person name="Dooley K."/>
            <person name="Dooley E."/>
            <person name="Doricent M."/>
            <person name="Dorje P."/>
            <person name="Dorjee K."/>
            <person name="Dupes A."/>
            <person name="Elong R."/>
            <person name="Falk J."/>
            <person name="Farina A."/>
            <person name="Faro S."/>
            <person name="Ferguson D."/>
            <person name="Fisher S."/>
            <person name="Foley C.D."/>
            <person name="Franke A."/>
            <person name="Friedrich D."/>
            <person name="Gadbois L."/>
            <person name="Gearin G."/>
            <person name="Gearin C.R."/>
            <person name="Giannoukos G."/>
            <person name="Goode T."/>
            <person name="Graham J."/>
            <person name="Grandbois E."/>
            <person name="Grewal S."/>
            <person name="Gyaltsen K."/>
            <person name="Hafez N."/>
            <person name="Hagos B."/>
            <person name="Hall J."/>
            <person name="Henson C."/>
            <person name="Hollinger A."/>
            <person name="Honan T."/>
            <person name="Huard M.D."/>
            <person name="Hughes L."/>
            <person name="Hurhula B."/>
            <person name="Husby M.E."/>
            <person name="Kamat A."/>
            <person name="Kanga B."/>
            <person name="Kashin S."/>
            <person name="Khazanovich D."/>
            <person name="Kisner P."/>
            <person name="Lance K."/>
            <person name="Lara M."/>
            <person name="Lee W."/>
            <person name="Lennon N."/>
            <person name="Letendre F."/>
            <person name="LeVine R."/>
            <person name="Lipovsky A."/>
            <person name="Liu X."/>
            <person name="Liu J."/>
            <person name="Liu S."/>
            <person name="Lokyitsang T."/>
            <person name="Lokyitsang Y."/>
            <person name="Lubonja R."/>
            <person name="Lui A."/>
            <person name="MacDonald P."/>
            <person name="Magnisalis V."/>
            <person name="Maru K."/>
            <person name="Matthews C."/>
            <person name="McCusker W."/>
            <person name="McDonough S."/>
            <person name="Mehta T."/>
            <person name="Meldrim J."/>
            <person name="Meneus L."/>
            <person name="Mihai O."/>
            <person name="Mihalev A."/>
            <person name="Mihova T."/>
            <person name="Mittelman R."/>
            <person name="Mlenga V."/>
            <person name="Montmayeur A."/>
            <person name="Mulrain L."/>
            <person name="Navidi A."/>
            <person name="Naylor J."/>
            <person name="Negash T."/>
            <person name="Nguyen T."/>
            <person name="Nguyen N."/>
            <person name="Nicol R."/>
            <person name="Norbu C."/>
            <person name="Norbu N."/>
            <person name="Novod N."/>
            <person name="O'Neill B."/>
            <person name="Osman S."/>
            <person name="Markiewicz E."/>
            <person name="Oyono O.L."/>
            <person name="Patti C."/>
            <person name="Phunkhang P."/>
            <person name="Pierre F."/>
            <person name="Priest M."/>
            <person name="Raghuraman S."/>
            <person name="Rege F."/>
            <person name="Reyes R."/>
            <person name="Rise C."/>
            <person name="Rogov P."/>
            <person name="Ross K."/>
            <person name="Ryan E."/>
            <person name="Settipalli S."/>
            <person name="Shea T."/>
            <person name="Sherpa N."/>
            <person name="Shi L."/>
            <person name="Shih D."/>
            <person name="Sparrow T."/>
            <person name="Spaulding J."/>
            <person name="Stalker J."/>
            <person name="Stange-Thomann N."/>
            <person name="Stavropoulos S."/>
            <person name="Stone C."/>
            <person name="Strader C."/>
            <person name="Tesfaye S."/>
            <person name="Thomson T."/>
            <person name="Thoulutsang Y."/>
            <person name="Thoulutsang D."/>
            <person name="Topham K."/>
            <person name="Topping I."/>
            <person name="Tsamla T."/>
            <person name="Vassiliev H."/>
            <person name="Vo A."/>
            <person name="Wangchuk T."/>
            <person name="Wangdi T."/>
            <person name="Weiand M."/>
            <person name="Wilkinson J."/>
            <person name="Wilson A."/>
            <person name="Yadav S."/>
            <person name="Young G."/>
            <person name="Yu Q."/>
            <person name="Zembek L."/>
            <person name="Zhong D."/>
            <person name="Zimmer A."/>
            <person name="Zwirko Z."/>
            <person name="Jaffe D.B."/>
            <person name="Alvarez P."/>
            <person name="Brockman W."/>
            <person name="Butler J."/>
            <person name="Chin C."/>
            <person name="Gnerre S."/>
            <person name="Grabherr M."/>
            <person name="Kleber M."/>
            <person name="Mauceli E."/>
            <person name="MacCallum I."/>
        </authorList>
    </citation>
    <scope>NUCLEOTIDE SEQUENCE [LARGE SCALE GENOMIC DNA]</scope>
    <source>
        <strain evidence="8">MSH-3 / Tucson 14011-0111.49</strain>
    </source>
</reference>
<dbReference type="InterPro" id="IPR047134">
    <property type="entry name" value="RNF4"/>
</dbReference>
<sequence length="117" mass="13388">IIPRRKLKQPPVCLRNLNLIQETNCSAFPILANISSASSNSHDPSSPMRKRNDKKEHSEGAYKCPVCLEIVRHREPLLAKCGHVFCRQCIETVIRSSHKCPMCNMKQGIRDTMRIYL</sequence>
<keyword evidence="3" id="KW-0862">Zinc</keyword>
<accession>B4GXT2</accession>
<feature type="compositionally biased region" description="Low complexity" evidence="5">
    <location>
        <begin position="36"/>
        <end position="46"/>
    </location>
</feature>
<dbReference type="PROSITE" id="PS50089">
    <property type="entry name" value="ZF_RING_2"/>
    <property type="match status" value="1"/>
</dbReference>
<name>B4GXT2_DROPE</name>
<dbReference type="Proteomes" id="UP000008744">
    <property type="component" value="Unassembled WGS sequence"/>
</dbReference>
<feature type="non-terminal residue" evidence="7">
    <location>
        <position position="1"/>
    </location>
</feature>
<dbReference type="InterPro" id="IPR001841">
    <property type="entry name" value="Znf_RING"/>
</dbReference>
<dbReference type="InterPro" id="IPR013083">
    <property type="entry name" value="Znf_RING/FYVE/PHD"/>
</dbReference>
<dbReference type="Pfam" id="PF13639">
    <property type="entry name" value="zf-RING_2"/>
    <property type="match status" value="1"/>
</dbReference>
<dbReference type="EMBL" id="CH479196">
    <property type="protein sequence ID" value="EDW27559.1"/>
    <property type="molecule type" value="Genomic_DNA"/>
</dbReference>
<dbReference type="Gene3D" id="3.30.40.10">
    <property type="entry name" value="Zinc/RING finger domain, C3HC4 (zinc finger)"/>
    <property type="match status" value="1"/>
</dbReference>
<protein>
    <submittedName>
        <fullName evidence="7">GL20345</fullName>
    </submittedName>
</protein>
<evidence type="ECO:0000259" key="6">
    <source>
        <dbReference type="PROSITE" id="PS50089"/>
    </source>
</evidence>
<gene>
    <name evidence="7" type="primary">Dper\GL20345</name>
    <name evidence="7" type="ORF">Dper_GL20345</name>
</gene>
<evidence type="ECO:0000256" key="3">
    <source>
        <dbReference type="ARBA" id="ARBA00022833"/>
    </source>
</evidence>
<evidence type="ECO:0000256" key="1">
    <source>
        <dbReference type="ARBA" id="ARBA00022723"/>
    </source>
</evidence>
<dbReference type="InterPro" id="IPR017907">
    <property type="entry name" value="Znf_RING_CS"/>
</dbReference>
<proteinExistence type="predicted"/>
<evidence type="ECO:0000313" key="7">
    <source>
        <dbReference type="EMBL" id="EDW27559.1"/>
    </source>
</evidence>
<evidence type="ECO:0000256" key="4">
    <source>
        <dbReference type="PROSITE-ProRule" id="PRU00175"/>
    </source>
</evidence>
<evidence type="ECO:0000256" key="2">
    <source>
        <dbReference type="ARBA" id="ARBA00022771"/>
    </source>
</evidence>
<dbReference type="PANTHER" id="PTHR23041:SF78">
    <property type="entry name" value="E3 UBIQUITIN-PROTEIN LIGASE RNF4"/>
    <property type="match status" value="1"/>
</dbReference>
<keyword evidence="1" id="KW-0479">Metal-binding</keyword>
<dbReference type="PROSITE" id="PS00518">
    <property type="entry name" value="ZF_RING_1"/>
    <property type="match status" value="1"/>
</dbReference>
<dbReference type="OrthoDB" id="6105938at2759"/>
<dbReference type="GO" id="GO:0008270">
    <property type="term" value="F:zinc ion binding"/>
    <property type="evidence" value="ECO:0007669"/>
    <property type="project" value="UniProtKB-KW"/>
</dbReference>
<evidence type="ECO:0000313" key="8">
    <source>
        <dbReference type="Proteomes" id="UP000008744"/>
    </source>
</evidence>
<dbReference type="PhylomeDB" id="B4GXT2"/>